<dbReference type="RefSeq" id="WP_308490225.1">
    <property type="nucleotide sequence ID" value="NZ_JAVFCB010000009.1"/>
</dbReference>
<name>A0ABU0XJJ0_9MICO</name>
<keyword evidence="1" id="KW-1133">Transmembrane helix</keyword>
<dbReference type="Gene3D" id="1.10.287.1060">
    <property type="entry name" value="ESAT-6-like"/>
    <property type="match status" value="1"/>
</dbReference>
<keyword evidence="1" id="KW-0472">Membrane</keyword>
<reference evidence="2 3" key="1">
    <citation type="submission" date="2023-08" db="EMBL/GenBank/DDBJ databases">
        <title>Microbacterium sp. nov., isolated from a waste landfill.</title>
        <authorList>
            <person name="Wen W."/>
        </authorList>
    </citation>
    <scope>NUCLEOTIDE SEQUENCE [LARGE SCALE GENOMIC DNA]</scope>
    <source>
        <strain evidence="2 3">ASV81</strain>
    </source>
</reference>
<evidence type="ECO:0000313" key="2">
    <source>
        <dbReference type="EMBL" id="MDQ4215271.1"/>
    </source>
</evidence>
<comment type="caution">
    <text evidence="2">The sequence shown here is derived from an EMBL/GenBank/DDBJ whole genome shotgun (WGS) entry which is preliminary data.</text>
</comment>
<organism evidence="2 3">
    <name type="scientific">Microbacterium capsulatum</name>
    <dbReference type="NCBI Taxonomy" id="3041921"/>
    <lineage>
        <taxon>Bacteria</taxon>
        <taxon>Bacillati</taxon>
        <taxon>Actinomycetota</taxon>
        <taxon>Actinomycetes</taxon>
        <taxon>Micrococcales</taxon>
        <taxon>Microbacteriaceae</taxon>
        <taxon>Microbacterium</taxon>
    </lineage>
</organism>
<keyword evidence="3" id="KW-1185">Reference proteome</keyword>
<gene>
    <name evidence="2" type="ORF">RBR11_15240</name>
</gene>
<proteinExistence type="predicted"/>
<keyword evidence="1" id="KW-0812">Transmembrane</keyword>
<dbReference type="EMBL" id="JAVFCB010000009">
    <property type="protein sequence ID" value="MDQ4215271.1"/>
    <property type="molecule type" value="Genomic_DNA"/>
</dbReference>
<sequence length="230" mass="24428">MNPAEKVIELLDKIRAKIDEITRLVNAVLDHIPFFLKWVVDKLHEAWDRMIAKLGEFWDWFTDKLSYVGNPGLLNSASETWRSAAGKVSKINDTITASQLSVDDRWKGRAASQYEQSLEPQRRANTSILADYAENVASALSGLAGAIVAFWAAVVVAILTLLGALAGAAIATGTIIGLPAVPVLVTLGIVAFLAAAGFGVYTLTTAAGSSKSTLASTSAGISTWPKIATQ</sequence>
<feature type="transmembrane region" description="Helical" evidence="1">
    <location>
        <begin position="148"/>
        <end position="171"/>
    </location>
</feature>
<evidence type="ECO:0000256" key="1">
    <source>
        <dbReference type="SAM" id="Phobius"/>
    </source>
</evidence>
<evidence type="ECO:0000313" key="3">
    <source>
        <dbReference type="Proteomes" id="UP001230289"/>
    </source>
</evidence>
<dbReference type="Proteomes" id="UP001230289">
    <property type="component" value="Unassembled WGS sequence"/>
</dbReference>
<protein>
    <submittedName>
        <fullName evidence="2">Uncharacterized protein</fullName>
    </submittedName>
</protein>
<feature type="transmembrane region" description="Helical" evidence="1">
    <location>
        <begin position="183"/>
        <end position="203"/>
    </location>
</feature>
<accession>A0ABU0XJJ0</accession>